<proteinExistence type="predicted"/>
<gene>
    <name evidence="1" type="ORF">GCM10009821_06760</name>
</gene>
<evidence type="ECO:0000313" key="1">
    <source>
        <dbReference type="EMBL" id="GAA2071568.1"/>
    </source>
</evidence>
<comment type="caution">
    <text evidence="1">The sequence shown here is derived from an EMBL/GenBank/DDBJ whole genome shotgun (WGS) entry which is preliminary data.</text>
</comment>
<keyword evidence="2" id="KW-1185">Reference proteome</keyword>
<evidence type="ECO:0000313" key="2">
    <source>
        <dbReference type="Proteomes" id="UP001501480"/>
    </source>
</evidence>
<accession>A0ABP5HFE2</accession>
<dbReference type="RefSeq" id="WP_344324292.1">
    <property type="nucleotide sequence ID" value="NZ_BAAAPY010000001.1"/>
</dbReference>
<sequence>MRWERLFADLEGQAEDEALAERDALAADLRDEHWGSLAWRDLLGETVTLDVVGVGRISGDVVAHNATLVHLRTPALDHVVAVAAISAMVATHGEPRPQGTLTQRLGWAHVCRNAREDADDVRIARLDGGTHDGVVDVVGRDFVRLRSASTSDATVLVPYGAIGVLSIRR</sequence>
<dbReference type="Proteomes" id="UP001501480">
    <property type="component" value="Unassembled WGS sequence"/>
</dbReference>
<organism evidence="1 2">
    <name type="scientific">Aeromicrobium halocynthiae</name>
    <dbReference type="NCBI Taxonomy" id="560557"/>
    <lineage>
        <taxon>Bacteria</taxon>
        <taxon>Bacillati</taxon>
        <taxon>Actinomycetota</taxon>
        <taxon>Actinomycetes</taxon>
        <taxon>Propionibacteriales</taxon>
        <taxon>Nocardioidaceae</taxon>
        <taxon>Aeromicrobium</taxon>
    </lineage>
</organism>
<name>A0ABP5HFE2_9ACTN</name>
<dbReference type="EMBL" id="BAAAPY010000001">
    <property type="protein sequence ID" value="GAA2071568.1"/>
    <property type="molecule type" value="Genomic_DNA"/>
</dbReference>
<protein>
    <submittedName>
        <fullName evidence="1">Uncharacterized protein</fullName>
    </submittedName>
</protein>
<reference evidence="2" key="1">
    <citation type="journal article" date="2019" name="Int. J. Syst. Evol. Microbiol.">
        <title>The Global Catalogue of Microorganisms (GCM) 10K type strain sequencing project: providing services to taxonomists for standard genome sequencing and annotation.</title>
        <authorList>
            <consortium name="The Broad Institute Genomics Platform"/>
            <consortium name="The Broad Institute Genome Sequencing Center for Infectious Disease"/>
            <person name="Wu L."/>
            <person name="Ma J."/>
        </authorList>
    </citation>
    <scope>NUCLEOTIDE SEQUENCE [LARGE SCALE GENOMIC DNA]</scope>
    <source>
        <strain evidence="2">JCM 15749</strain>
    </source>
</reference>